<feature type="region of interest" description="Disordered" evidence="1">
    <location>
        <begin position="1"/>
        <end position="153"/>
    </location>
</feature>
<dbReference type="PANTHER" id="PTHR21580:SF28">
    <property type="entry name" value="BOREALIN N-TERMINAL DOMAIN-CONTAINING PROTEIN-RELATED"/>
    <property type="match status" value="1"/>
</dbReference>
<proteinExistence type="predicted"/>
<reference evidence="2" key="1">
    <citation type="submission" date="2021-02" db="EMBL/GenBank/DDBJ databases">
        <authorList>
            <person name="Dougan E. K."/>
            <person name="Rhodes N."/>
            <person name="Thang M."/>
            <person name="Chan C."/>
        </authorList>
    </citation>
    <scope>NUCLEOTIDE SEQUENCE</scope>
</reference>
<evidence type="ECO:0008006" key="4">
    <source>
        <dbReference type="Google" id="ProtNLM"/>
    </source>
</evidence>
<protein>
    <recommendedName>
        <fullName evidence="4">Outer dense fiber protein 3</fullName>
    </recommendedName>
</protein>
<evidence type="ECO:0000313" key="2">
    <source>
        <dbReference type="EMBL" id="CAE8620999.1"/>
    </source>
</evidence>
<comment type="caution">
    <text evidence="2">The sequence shown here is derived from an EMBL/GenBank/DDBJ whole genome shotgun (WGS) entry which is preliminary data.</text>
</comment>
<evidence type="ECO:0000313" key="3">
    <source>
        <dbReference type="Proteomes" id="UP000654075"/>
    </source>
</evidence>
<keyword evidence="3" id="KW-1185">Reference proteome</keyword>
<dbReference type="OrthoDB" id="407895at2759"/>
<feature type="compositionally biased region" description="Polar residues" evidence="1">
    <location>
        <begin position="26"/>
        <end position="38"/>
    </location>
</feature>
<dbReference type="PANTHER" id="PTHR21580">
    <property type="entry name" value="SHIPPO-1-RELATED"/>
    <property type="match status" value="1"/>
</dbReference>
<dbReference type="InterPro" id="IPR051291">
    <property type="entry name" value="CIMAP"/>
</dbReference>
<sequence length="184" mass="19418">SAKFGFGSSPRDLVRPATAPGPGEYQPTNPRFKNSSQYGFGKAERQGSKPQPQATPGPGAYQHQSKVGADGPKYAMSVRRAGNRAPDVPGPGAYHPPPRGTASDTSQSGMLPHAPVSPKWRFGTSPREGSMLNLTPGPGAYDTRPTGVLKSGPQFSMRVKHENRRLNDTPGPGAYGGALTQFGY</sequence>
<name>A0A813G376_POLGL</name>
<dbReference type="Pfam" id="PF07004">
    <property type="entry name" value="SHIPPO-rpt"/>
    <property type="match status" value="4"/>
</dbReference>
<dbReference type="InterPro" id="IPR010736">
    <property type="entry name" value="SHIPPO-rpt"/>
</dbReference>
<accession>A0A813G376</accession>
<dbReference type="Proteomes" id="UP000654075">
    <property type="component" value="Unassembled WGS sequence"/>
</dbReference>
<dbReference type="EMBL" id="CAJNNV010027625">
    <property type="protein sequence ID" value="CAE8620999.1"/>
    <property type="molecule type" value="Genomic_DNA"/>
</dbReference>
<gene>
    <name evidence="2" type="ORF">PGLA1383_LOCUS38523</name>
</gene>
<organism evidence="2 3">
    <name type="scientific">Polarella glacialis</name>
    <name type="common">Dinoflagellate</name>
    <dbReference type="NCBI Taxonomy" id="89957"/>
    <lineage>
        <taxon>Eukaryota</taxon>
        <taxon>Sar</taxon>
        <taxon>Alveolata</taxon>
        <taxon>Dinophyceae</taxon>
        <taxon>Suessiales</taxon>
        <taxon>Suessiaceae</taxon>
        <taxon>Polarella</taxon>
    </lineage>
</organism>
<dbReference type="AlphaFoldDB" id="A0A813G376"/>
<feature type="non-terminal residue" evidence="2">
    <location>
        <position position="184"/>
    </location>
</feature>
<evidence type="ECO:0000256" key="1">
    <source>
        <dbReference type="SAM" id="MobiDB-lite"/>
    </source>
</evidence>